<accession>A0A9Q0FNA6</accession>
<dbReference type="InterPro" id="IPR005135">
    <property type="entry name" value="Endo/exonuclease/phosphatase"/>
</dbReference>
<dbReference type="Gene3D" id="3.60.10.10">
    <property type="entry name" value="Endonuclease/exonuclease/phosphatase"/>
    <property type="match status" value="1"/>
</dbReference>
<feature type="compositionally biased region" description="Polar residues" evidence="2">
    <location>
        <begin position="347"/>
        <end position="365"/>
    </location>
</feature>
<dbReference type="Proteomes" id="UP001141552">
    <property type="component" value="Unassembled WGS sequence"/>
</dbReference>
<dbReference type="AlphaFoldDB" id="A0A9Q0FNA6"/>
<dbReference type="Pfam" id="PF00076">
    <property type="entry name" value="RRM_1"/>
    <property type="match status" value="1"/>
</dbReference>
<dbReference type="SMART" id="SM00360">
    <property type="entry name" value="RRM"/>
    <property type="match status" value="1"/>
</dbReference>
<feature type="domain" description="RRM" evidence="3">
    <location>
        <begin position="161"/>
        <end position="236"/>
    </location>
</feature>
<dbReference type="PANTHER" id="PTHR33710:SF64">
    <property type="entry name" value="ENDONUCLEASE_EXONUCLEASE_PHOSPHATASE DOMAIN-CONTAINING PROTEIN"/>
    <property type="match status" value="1"/>
</dbReference>
<reference evidence="4" key="2">
    <citation type="journal article" date="2023" name="Plants (Basel)">
        <title>Annotation of the Turnera subulata (Passifloraceae) Draft Genome Reveals the S-Locus Evolved after the Divergence of Turneroideae from Passifloroideae in a Stepwise Manner.</title>
        <authorList>
            <person name="Henning P.M."/>
            <person name="Roalson E.H."/>
            <person name="Mir W."/>
            <person name="McCubbin A.G."/>
            <person name="Shore J.S."/>
        </authorList>
    </citation>
    <scope>NUCLEOTIDE SEQUENCE</scope>
    <source>
        <strain evidence="4">F60SS</strain>
    </source>
</reference>
<dbReference type="GO" id="GO:0003723">
    <property type="term" value="F:RNA binding"/>
    <property type="evidence" value="ECO:0007669"/>
    <property type="project" value="UniProtKB-UniRule"/>
</dbReference>
<dbReference type="OrthoDB" id="786811at2759"/>
<evidence type="ECO:0000313" key="5">
    <source>
        <dbReference type="Proteomes" id="UP001141552"/>
    </source>
</evidence>
<evidence type="ECO:0000256" key="1">
    <source>
        <dbReference type="PROSITE-ProRule" id="PRU00176"/>
    </source>
</evidence>
<dbReference type="InterPro" id="IPR012677">
    <property type="entry name" value="Nucleotide-bd_a/b_plait_sf"/>
</dbReference>
<dbReference type="SUPFAM" id="SSF56219">
    <property type="entry name" value="DNase I-like"/>
    <property type="match status" value="1"/>
</dbReference>
<evidence type="ECO:0000256" key="2">
    <source>
        <dbReference type="SAM" id="MobiDB-lite"/>
    </source>
</evidence>
<feature type="region of interest" description="Disordered" evidence="2">
    <location>
        <begin position="501"/>
        <end position="520"/>
    </location>
</feature>
<dbReference type="Gene3D" id="3.30.70.330">
    <property type="match status" value="1"/>
</dbReference>
<dbReference type="CDD" id="cd00590">
    <property type="entry name" value="RRM_SF"/>
    <property type="match status" value="1"/>
</dbReference>
<evidence type="ECO:0000259" key="3">
    <source>
        <dbReference type="PROSITE" id="PS50102"/>
    </source>
</evidence>
<comment type="caution">
    <text evidence="4">The sequence shown here is derived from an EMBL/GenBank/DDBJ whole genome shotgun (WGS) entry which is preliminary data.</text>
</comment>
<feature type="compositionally biased region" description="Low complexity" evidence="2">
    <location>
        <begin position="430"/>
        <end position="442"/>
    </location>
</feature>
<organism evidence="4 5">
    <name type="scientific">Turnera subulata</name>
    <dbReference type="NCBI Taxonomy" id="218843"/>
    <lineage>
        <taxon>Eukaryota</taxon>
        <taxon>Viridiplantae</taxon>
        <taxon>Streptophyta</taxon>
        <taxon>Embryophyta</taxon>
        <taxon>Tracheophyta</taxon>
        <taxon>Spermatophyta</taxon>
        <taxon>Magnoliopsida</taxon>
        <taxon>eudicotyledons</taxon>
        <taxon>Gunneridae</taxon>
        <taxon>Pentapetalae</taxon>
        <taxon>rosids</taxon>
        <taxon>fabids</taxon>
        <taxon>Malpighiales</taxon>
        <taxon>Passifloraceae</taxon>
        <taxon>Turnera</taxon>
    </lineage>
</organism>
<evidence type="ECO:0000313" key="4">
    <source>
        <dbReference type="EMBL" id="KAJ4834566.1"/>
    </source>
</evidence>
<dbReference type="InterPro" id="IPR035979">
    <property type="entry name" value="RBD_domain_sf"/>
</dbReference>
<gene>
    <name evidence="4" type="ORF">Tsubulata_046951</name>
</gene>
<dbReference type="PANTHER" id="PTHR33710">
    <property type="entry name" value="BNAC02G09200D PROTEIN"/>
    <property type="match status" value="1"/>
</dbReference>
<keyword evidence="1" id="KW-0694">RNA-binding</keyword>
<feature type="compositionally biased region" description="Pro residues" evidence="2">
    <location>
        <begin position="501"/>
        <end position="511"/>
    </location>
</feature>
<proteinExistence type="predicted"/>
<dbReference type="SUPFAM" id="SSF54928">
    <property type="entry name" value="RNA-binding domain, RBD"/>
    <property type="match status" value="1"/>
</dbReference>
<protein>
    <recommendedName>
        <fullName evidence="3">RRM domain-containing protein</fullName>
    </recommendedName>
</protein>
<dbReference type="Pfam" id="PF03372">
    <property type="entry name" value="Exo_endo_phos"/>
    <property type="match status" value="1"/>
</dbReference>
<reference evidence="4" key="1">
    <citation type="submission" date="2022-02" db="EMBL/GenBank/DDBJ databases">
        <authorList>
            <person name="Henning P.M."/>
            <person name="McCubbin A.G."/>
            <person name="Shore J.S."/>
        </authorList>
    </citation>
    <scope>NUCLEOTIDE SEQUENCE</scope>
    <source>
        <strain evidence="4">F60SS</strain>
        <tissue evidence="4">Leaves</tissue>
    </source>
</reference>
<sequence length="839" mass="93411">MLPTIPYSPFSTGPPPLPLPCLPISPSLPNSNRPPLQPYHAKSTTSSRPPIHMTLNLLQSPTVNIGRNPLPHDPSIHLNKPPLLPLPSTKTKTSHIAAPSFLPHPCNPPSLIRNPPTATHPTTPNLHQSVNPSPSLNIKPQQLSKWNRKQIQNIIKHQFVTKLYIENLPLQWTAVELHFILSKFGEVIDVYIPFKRTRKGKRFGFVRFKACYDIQRPWQKSDSPSNRKVWIRVKGIPLYAWSTSFFRSIVSRFGSLVSVAPETENKSKLDYAFLQVLTTVSKHISWEISALIDDQSFNIIIDEISQPLFHLPSPTPQLSPPQVFPMTVTHRPLPSSTKSQFSSSQTPMPHTSIATPSSGKQNSDPFNLMSIIDPNNQPKNCRACSENLKSQSCLVIASCIENSSCSPSNSNLASGPTPSAANNCPSLENSSTDSSFPSSHDSCTGSTKPSSGLSSPYPSISFNNSDPFPFTTKPKTSPIKRALSLPSILLSAFTQTPQWPLPAQTPLPSSPIKPTNYSPNPSISYRSTSPLSTCSSSPSSLDSAFSPTTHSKIHLAKLRFGLEIQAAEVEETIHIGDSLGWDCSIDTAGNLDICICCVYGSSDVGQRINMWSDLINLKPSYKSPWLVIGDFNETLSALDRKSGRICSFGSKALQDFMDALHLFAFNLTDRCFTWANTLSASKIDRAMVESDWASLFPSICLKSGFRNPSDHWPLILSQDHIDWGFKPFRALTAWWHHLDFENALKEMCSRIETQIPGSFKLLKKLSLLRKELSLWNRNVFGNTDSSVSQLQQDIESMELTAESRPLLPYETADLFYKKGEFIKKSKLMEITWRQKSRVR</sequence>
<feature type="region of interest" description="Disordered" evidence="2">
    <location>
        <begin position="332"/>
        <end position="371"/>
    </location>
</feature>
<dbReference type="EMBL" id="JAKUCV010004672">
    <property type="protein sequence ID" value="KAJ4834566.1"/>
    <property type="molecule type" value="Genomic_DNA"/>
</dbReference>
<feature type="compositionally biased region" description="Low complexity" evidence="2">
    <location>
        <begin position="449"/>
        <end position="458"/>
    </location>
</feature>
<feature type="compositionally biased region" description="Low complexity" evidence="2">
    <location>
        <begin position="24"/>
        <end position="34"/>
    </location>
</feature>
<dbReference type="InterPro" id="IPR000504">
    <property type="entry name" value="RRM_dom"/>
</dbReference>
<feature type="region of interest" description="Disordered" evidence="2">
    <location>
        <begin position="24"/>
        <end position="51"/>
    </location>
</feature>
<keyword evidence="5" id="KW-1185">Reference proteome</keyword>
<dbReference type="InterPro" id="IPR036691">
    <property type="entry name" value="Endo/exonu/phosph_ase_sf"/>
</dbReference>
<name>A0A9Q0FNA6_9ROSI</name>
<feature type="region of interest" description="Disordered" evidence="2">
    <location>
        <begin position="423"/>
        <end position="458"/>
    </location>
</feature>
<dbReference type="GO" id="GO:0003824">
    <property type="term" value="F:catalytic activity"/>
    <property type="evidence" value="ECO:0007669"/>
    <property type="project" value="InterPro"/>
</dbReference>
<feature type="compositionally biased region" description="Low complexity" evidence="2">
    <location>
        <begin position="335"/>
        <end position="346"/>
    </location>
</feature>
<dbReference type="PROSITE" id="PS50102">
    <property type="entry name" value="RRM"/>
    <property type="match status" value="1"/>
</dbReference>